<keyword evidence="4" id="KW-0175">Coiled coil</keyword>
<keyword evidence="2" id="KW-0597">Phosphoprotein</keyword>
<feature type="compositionally biased region" description="Low complexity" evidence="5">
    <location>
        <begin position="486"/>
        <end position="500"/>
    </location>
</feature>
<dbReference type="PANTHER" id="PTHR28664:SF4">
    <property type="entry name" value="TIGHT JUNCTION-ASSOCIATED PROTEIN 1"/>
    <property type="match status" value="1"/>
</dbReference>
<evidence type="ECO:0000256" key="4">
    <source>
        <dbReference type="SAM" id="Coils"/>
    </source>
</evidence>
<comment type="caution">
    <text evidence="6">The sequence shown here is derived from an EMBL/GenBank/DDBJ whole genome shotgun (WGS) entry which is preliminary data.</text>
</comment>
<keyword evidence="7" id="KW-1185">Reference proteome</keyword>
<comment type="subcellular location">
    <subcellularLocation>
        <location evidence="1">Membrane</location>
        <topology evidence="1">Peripheral membrane protein</topology>
    </subcellularLocation>
</comment>
<evidence type="ECO:0000256" key="1">
    <source>
        <dbReference type="ARBA" id="ARBA00004170"/>
    </source>
</evidence>
<evidence type="ECO:0000256" key="2">
    <source>
        <dbReference type="ARBA" id="ARBA00022553"/>
    </source>
</evidence>
<evidence type="ECO:0000256" key="3">
    <source>
        <dbReference type="ARBA" id="ARBA00023136"/>
    </source>
</evidence>
<dbReference type="Proteomes" id="UP000291343">
    <property type="component" value="Unassembled WGS sequence"/>
</dbReference>
<dbReference type="SMR" id="A0A482WFE1"/>
<gene>
    <name evidence="6" type="ORF">LSTR_LSTR004060</name>
</gene>
<dbReference type="STRING" id="195883.A0A482WFE1"/>
<protein>
    <recommendedName>
        <fullName evidence="8">Brain-enriched guanylate kinase-associated protein</fullName>
    </recommendedName>
</protein>
<dbReference type="PANTHER" id="PTHR28664">
    <property type="entry name" value="TIGHT JUNCTION-ASSOCIATED PROTEIN 1"/>
    <property type="match status" value="1"/>
</dbReference>
<name>A0A482WFE1_LAOST</name>
<dbReference type="EMBL" id="QKKF02037473">
    <property type="protein sequence ID" value="RZF32197.1"/>
    <property type="molecule type" value="Genomic_DNA"/>
</dbReference>
<dbReference type="OrthoDB" id="10068192at2759"/>
<feature type="region of interest" description="Disordered" evidence="5">
    <location>
        <begin position="480"/>
        <end position="502"/>
    </location>
</feature>
<feature type="coiled-coil region" evidence="4">
    <location>
        <begin position="77"/>
        <end position="150"/>
    </location>
</feature>
<dbReference type="AlphaFoldDB" id="A0A482WFE1"/>
<dbReference type="InParanoid" id="A0A482WFE1"/>
<evidence type="ECO:0000256" key="5">
    <source>
        <dbReference type="SAM" id="MobiDB-lite"/>
    </source>
</evidence>
<evidence type="ECO:0000313" key="7">
    <source>
        <dbReference type="Proteomes" id="UP000291343"/>
    </source>
</evidence>
<dbReference type="GO" id="GO:0016020">
    <property type="term" value="C:membrane"/>
    <property type="evidence" value="ECO:0007669"/>
    <property type="project" value="UniProtKB-SubCell"/>
</dbReference>
<proteinExistence type="predicted"/>
<keyword evidence="3" id="KW-0472">Membrane</keyword>
<evidence type="ECO:0000313" key="6">
    <source>
        <dbReference type="EMBL" id="RZF32197.1"/>
    </source>
</evidence>
<dbReference type="InterPro" id="IPR043441">
    <property type="entry name" value="Tjap1/BEGAIN"/>
</dbReference>
<sequence>MSLRNSKCDGCGCTCKQCREPSALHLHVEIENLKQRLLERENHIVSMETNFLREAEKFPNGEMAALTDELLTWQDKYSRLYEAHKRVQKVNQNLEDKLLRIVDKCETEKTALTAEVASLTRRLVDEKFNVARLQEENERYRNDVNLAIQLLQCKPSNFVPQRYDSLPSDMQQKVKSYVYSKNRRVSDGNGNVQKPEVRTIKVPIPTFPPTAMVYSVNRQISDKDVNGEDKSKTQGSVDIVSAAIMAKVLEERERERQQQKHCDTCTCLGAGAGAGAARHHKATQTADMPQLAVRNGAVTTANNSSSPMAIRSKFPVDDRKSKACDFSALATERVSNWCEKDSMRKVHSTHDFSNSNLIGFNDLWSKTATEKTDKVREGILVNIDSGIESSDSSINKSSNEDRFTASANQKLDVGSDVADECDKASSSCRDQQQQHPPIYSGARHCSVRLQAGTSNILLDNVVDPYTPVLYKSRPASDHTAVHISRSRSTSSNSSIDESTNMLSNKRTIAQIRTETEI</sequence>
<reference evidence="6 7" key="1">
    <citation type="journal article" date="2017" name="Gigascience">
        <title>Genome sequence of the small brown planthopper, Laodelphax striatellus.</title>
        <authorList>
            <person name="Zhu J."/>
            <person name="Jiang F."/>
            <person name="Wang X."/>
            <person name="Yang P."/>
            <person name="Bao Y."/>
            <person name="Zhao W."/>
            <person name="Wang W."/>
            <person name="Lu H."/>
            <person name="Wang Q."/>
            <person name="Cui N."/>
            <person name="Li J."/>
            <person name="Chen X."/>
            <person name="Luo L."/>
            <person name="Yu J."/>
            <person name="Kang L."/>
            <person name="Cui F."/>
        </authorList>
    </citation>
    <scope>NUCLEOTIDE SEQUENCE [LARGE SCALE GENOMIC DNA]</scope>
    <source>
        <strain evidence="6">Lst14</strain>
    </source>
</reference>
<accession>A0A482WFE1</accession>
<evidence type="ECO:0008006" key="8">
    <source>
        <dbReference type="Google" id="ProtNLM"/>
    </source>
</evidence>
<organism evidence="6 7">
    <name type="scientific">Laodelphax striatellus</name>
    <name type="common">Small brown planthopper</name>
    <name type="synonym">Delphax striatella</name>
    <dbReference type="NCBI Taxonomy" id="195883"/>
    <lineage>
        <taxon>Eukaryota</taxon>
        <taxon>Metazoa</taxon>
        <taxon>Ecdysozoa</taxon>
        <taxon>Arthropoda</taxon>
        <taxon>Hexapoda</taxon>
        <taxon>Insecta</taxon>
        <taxon>Pterygota</taxon>
        <taxon>Neoptera</taxon>
        <taxon>Paraneoptera</taxon>
        <taxon>Hemiptera</taxon>
        <taxon>Auchenorrhyncha</taxon>
        <taxon>Fulgoroidea</taxon>
        <taxon>Delphacidae</taxon>
        <taxon>Criomorphinae</taxon>
        <taxon>Laodelphax</taxon>
    </lineage>
</organism>